<sequence length="321" mass="35686">MVSVHPNPQPGHGFTGFYNSHFAGDPMSAPAMKTTENNSFPQTASYWSSSAGVEDPSKKFRKPYTITKSRESWTEMEHEKFIEALHLFDRDWKKIEAFVGSKTVIQIRSHAQKHFMKVQKNGMKEHVPLPRPKRKAAHPYPHKAPKNGLSSSAALLNSNYDVGPQSVSAPGNLISTAPSYPWICTVPSGCDSPLSKDDFALSGGATTHNWSSNSNDVAPPIWASSETNSQVKEKLIGKRALPDFAQVYSFIGSMFDPSARDHLEELKKMDPIDIETVLMLMDNLALNLVNPEFENHRKLLSSYNVDIQNDHTDSETSSKAQ</sequence>
<dbReference type="GO" id="GO:0010468">
    <property type="term" value="P:regulation of gene expression"/>
    <property type="evidence" value="ECO:0007669"/>
    <property type="project" value="UniProtKB-ARBA"/>
</dbReference>
<dbReference type="InterPro" id="IPR009057">
    <property type="entry name" value="Homeodomain-like_sf"/>
</dbReference>
<dbReference type="PROSITE" id="PS51293">
    <property type="entry name" value="SANT"/>
    <property type="match status" value="1"/>
</dbReference>
<dbReference type="SMART" id="SM00717">
    <property type="entry name" value="SANT"/>
    <property type="match status" value="1"/>
</dbReference>
<dbReference type="PROSITE" id="PS51294">
    <property type="entry name" value="HTH_MYB"/>
    <property type="match status" value="1"/>
</dbReference>
<dbReference type="SUPFAM" id="SSF46689">
    <property type="entry name" value="Homeodomain-like"/>
    <property type="match status" value="1"/>
</dbReference>
<keyword evidence="5" id="KW-0539">Nucleus</keyword>
<dbReference type="Pfam" id="PF24904">
    <property type="entry name" value="RVE6"/>
    <property type="match status" value="1"/>
</dbReference>
<dbReference type="AlphaFoldDB" id="A0AAD4JA34"/>
<dbReference type="Gene3D" id="1.10.10.60">
    <property type="entry name" value="Homeodomain-like"/>
    <property type="match status" value="1"/>
</dbReference>
<dbReference type="InterPro" id="IPR017884">
    <property type="entry name" value="SANT_dom"/>
</dbReference>
<dbReference type="GO" id="GO:0003677">
    <property type="term" value="F:DNA binding"/>
    <property type="evidence" value="ECO:0007669"/>
    <property type="project" value="UniProtKB-KW"/>
</dbReference>
<dbReference type="Pfam" id="PF00249">
    <property type="entry name" value="Myb_DNA-binding"/>
    <property type="match status" value="1"/>
</dbReference>
<dbReference type="InterPro" id="IPR017930">
    <property type="entry name" value="Myb_dom"/>
</dbReference>
<feature type="domain" description="HTH myb-type" evidence="7">
    <location>
        <begin position="65"/>
        <end position="119"/>
    </location>
</feature>
<dbReference type="PANTHER" id="PTHR12802">
    <property type="entry name" value="SWI/SNF COMPLEX-RELATED"/>
    <property type="match status" value="1"/>
</dbReference>
<evidence type="ECO:0000313" key="8">
    <source>
        <dbReference type="EMBL" id="KAH6829982.1"/>
    </source>
</evidence>
<organism evidence="8 9">
    <name type="scientific">Perilla frutescens var. hirtella</name>
    <name type="common">Perilla citriodora</name>
    <name type="synonym">Perilla setoyensis</name>
    <dbReference type="NCBI Taxonomy" id="608512"/>
    <lineage>
        <taxon>Eukaryota</taxon>
        <taxon>Viridiplantae</taxon>
        <taxon>Streptophyta</taxon>
        <taxon>Embryophyta</taxon>
        <taxon>Tracheophyta</taxon>
        <taxon>Spermatophyta</taxon>
        <taxon>Magnoliopsida</taxon>
        <taxon>eudicotyledons</taxon>
        <taxon>Gunneridae</taxon>
        <taxon>Pentapetalae</taxon>
        <taxon>asterids</taxon>
        <taxon>lamiids</taxon>
        <taxon>Lamiales</taxon>
        <taxon>Lamiaceae</taxon>
        <taxon>Nepetoideae</taxon>
        <taxon>Elsholtzieae</taxon>
        <taxon>Perilla</taxon>
    </lineage>
</organism>
<proteinExistence type="predicted"/>
<evidence type="ECO:0000259" key="6">
    <source>
        <dbReference type="PROSITE" id="PS51293"/>
    </source>
</evidence>
<evidence type="ECO:0000259" key="7">
    <source>
        <dbReference type="PROSITE" id="PS51294"/>
    </source>
</evidence>
<dbReference type="Proteomes" id="UP001190926">
    <property type="component" value="Unassembled WGS sequence"/>
</dbReference>
<dbReference type="EMBL" id="SDAM02000101">
    <property type="protein sequence ID" value="KAH6829982.1"/>
    <property type="molecule type" value="Genomic_DNA"/>
</dbReference>
<protein>
    <submittedName>
        <fullName evidence="8">Homeodomain-like superfamily protein</fullName>
    </submittedName>
</protein>
<keyword evidence="3" id="KW-0238">DNA-binding</keyword>
<evidence type="ECO:0000256" key="1">
    <source>
        <dbReference type="ARBA" id="ARBA00004123"/>
    </source>
</evidence>
<dbReference type="InterPro" id="IPR006447">
    <property type="entry name" value="Myb_dom_plants"/>
</dbReference>
<dbReference type="FunFam" id="1.10.10.60:FF:000023">
    <property type="entry name" value="protein REVEILLE 6 isoform X1"/>
    <property type="match status" value="1"/>
</dbReference>
<gene>
    <name evidence="8" type="ORF">C2S53_000297</name>
</gene>
<evidence type="ECO:0000256" key="2">
    <source>
        <dbReference type="ARBA" id="ARBA00023015"/>
    </source>
</evidence>
<dbReference type="GO" id="GO:0005634">
    <property type="term" value="C:nucleus"/>
    <property type="evidence" value="ECO:0007669"/>
    <property type="project" value="UniProtKB-SubCell"/>
</dbReference>
<evidence type="ECO:0000256" key="3">
    <source>
        <dbReference type="ARBA" id="ARBA00023125"/>
    </source>
</evidence>
<dbReference type="CDD" id="cd00167">
    <property type="entry name" value="SANT"/>
    <property type="match status" value="1"/>
</dbReference>
<evidence type="ECO:0000256" key="5">
    <source>
        <dbReference type="ARBA" id="ARBA00023242"/>
    </source>
</evidence>
<comment type="subcellular location">
    <subcellularLocation>
        <location evidence="1">Nucleus</location>
    </subcellularLocation>
</comment>
<comment type="caution">
    <text evidence="8">The sequence shown here is derived from an EMBL/GenBank/DDBJ whole genome shotgun (WGS) entry which is preliminary data.</text>
</comment>
<keyword evidence="2" id="KW-0805">Transcription regulation</keyword>
<dbReference type="InterPro" id="IPR001005">
    <property type="entry name" value="SANT/Myb"/>
</dbReference>
<dbReference type="PANTHER" id="PTHR12802:SF146">
    <property type="entry name" value="PROTEIN REVEILLE 3"/>
    <property type="match status" value="1"/>
</dbReference>
<evidence type="ECO:0000256" key="4">
    <source>
        <dbReference type="ARBA" id="ARBA00023163"/>
    </source>
</evidence>
<dbReference type="NCBIfam" id="TIGR01557">
    <property type="entry name" value="myb_SHAQKYF"/>
    <property type="match status" value="1"/>
</dbReference>
<evidence type="ECO:0000313" key="9">
    <source>
        <dbReference type="Proteomes" id="UP001190926"/>
    </source>
</evidence>
<accession>A0AAD4JA34</accession>
<name>A0AAD4JA34_PERFH</name>
<feature type="domain" description="SANT" evidence="6">
    <location>
        <begin position="68"/>
        <end position="119"/>
    </location>
</feature>
<keyword evidence="4" id="KW-0804">Transcription</keyword>
<keyword evidence="9" id="KW-1185">Reference proteome</keyword>
<reference evidence="8 9" key="1">
    <citation type="journal article" date="2021" name="Nat. Commun.">
        <title>Incipient diploidization of the medicinal plant Perilla within 10,000 years.</title>
        <authorList>
            <person name="Zhang Y."/>
            <person name="Shen Q."/>
            <person name="Leng L."/>
            <person name="Zhang D."/>
            <person name="Chen S."/>
            <person name="Shi Y."/>
            <person name="Ning Z."/>
            <person name="Chen S."/>
        </authorList>
    </citation>
    <scope>NUCLEOTIDE SEQUENCE [LARGE SCALE GENOMIC DNA]</scope>
    <source>
        <strain evidence="9">cv. PC099</strain>
    </source>
</reference>